<feature type="domain" description="Fe2OG dioxygenase" evidence="3">
    <location>
        <begin position="204"/>
        <end position="325"/>
    </location>
</feature>
<keyword evidence="1" id="KW-0560">Oxidoreductase</keyword>
<dbReference type="InterPro" id="IPR005123">
    <property type="entry name" value="Oxoglu/Fe-dep_dioxygenase_dom"/>
</dbReference>
<dbReference type="GO" id="GO:0016491">
    <property type="term" value="F:oxidoreductase activity"/>
    <property type="evidence" value="ECO:0007669"/>
    <property type="project" value="UniProtKB-KW"/>
</dbReference>
<keyword evidence="5" id="KW-1185">Reference proteome</keyword>
<evidence type="ECO:0000256" key="2">
    <source>
        <dbReference type="SAM" id="SignalP"/>
    </source>
</evidence>
<protein>
    <recommendedName>
        <fullName evidence="3">Fe2OG dioxygenase domain-containing protein</fullName>
    </recommendedName>
</protein>
<dbReference type="GO" id="GO:0046872">
    <property type="term" value="F:metal ion binding"/>
    <property type="evidence" value="ECO:0007669"/>
    <property type="project" value="UniProtKB-KW"/>
</dbReference>
<reference evidence="4 5" key="1">
    <citation type="journal article" date="2024" name="Science">
        <title>Giant polyketide synthase enzymes in the biosynthesis of giant marine polyether toxins.</title>
        <authorList>
            <person name="Fallon T.R."/>
            <person name="Shende V.V."/>
            <person name="Wierzbicki I.H."/>
            <person name="Pendleton A.L."/>
            <person name="Watervoot N.F."/>
            <person name="Auber R.P."/>
            <person name="Gonzalez D.J."/>
            <person name="Wisecaver J.H."/>
            <person name="Moore B.S."/>
        </authorList>
    </citation>
    <scope>NUCLEOTIDE SEQUENCE [LARGE SCALE GENOMIC DNA]</scope>
    <source>
        <strain evidence="4 5">12B1</strain>
    </source>
</reference>
<comment type="similarity">
    <text evidence="1">Belongs to the iron/ascorbate-dependent oxidoreductase family.</text>
</comment>
<sequence>MALQANVHLFALLWSFLWMAVPCAAEAESSLTVLDYDLLVSGHDYSVEVARAYSHDGLGILAVTGAPNQTVDEPRLRLLHLARKLALSPPAELAKYERPELAYASGWSRGREVFKGKPDLTKGSWYAHALEDTPAVGDAAAHRFPLITAPNVWPSALVGEEFEASFKALSRALYELAGHVLRNADLAIGAGGVLRRTTHERSRLHVGRLLHYYAPAEGEAAGEEGGEGQWCGWHNDNSVITVLPPALWLREATGEPVDACEAGGLVVRTRKGRKVEVRPPQGAVLLQLGEAAQILSSGALMATPHAVLKGSSSLSREAFALFVEPHWDEQIGTADSLRALHEADAANGDVIPPLSRRLRKLPVEFGQFLADSFAEYYASSQRG</sequence>
<proteinExistence type="inferred from homology"/>
<dbReference type="PANTHER" id="PTHR48420:SF1">
    <property type="entry name" value="NON-HAEM DIOXYGENASE N-TERMINAL DOMAIN-CONTAINING PROTEIN"/>
    <property type="match status" value="1"/>
</dbReference>
<evidence type="ECO:0000256" key="1">
    <source>
        <dbReference type="RuleBase" id="RU003682"/>
    </source>
</evidence>
<feature type="chain" id="PRO_5044227850" description="Fe2OG dioxygenase domain-containing protein" evidence="2">
    <location>
        <begin position="26"/>
        <end position="383"/>
    </location>
</feature>
<dbReference type="PROSITE" id="PS51471">
    <property type="entry name" value="FE2OG_OXY"/>
    <property type="match status" value="1"/>
</dbReference>
<feature type="signal peptide" evidence="2">
    <location>
        <begin position="1"/>
        <end position="25"/>
    </location>
</feature>
<dbReference type="EMBL" id="JBGBPQ010000001">
    <property type="protein sequence ID" value="KAL1530859.1"/>
    <property type="molecule type" value="Genomic_DNA"/>
</dbReference>
<dbReference type="AlphaFoldDB" id="A0AB34KE56"/>
<keyword evidence="2" id="KW-0732">Signal</keyword>
<evidence type="ECO:0000313" key="5">
    <source>
        <dbReference type="Proteomes" id="UP001515480"/>
    </source>
</evidence>
<evidence type="ECO:0000259" key="3">
    <source>
        <dbReference type="PROSITE" id="PS51471"/>
    </source>
</evidence>
<keyword evidence="1" id="KW-0408">Iron</keyword>
<comment type="caution">
    <text evidence="4">The sequence shown here is derived from an EMBL/GenBank/DDBJ whole genome shotgun (WGS) entry which is preliminary data.</text>
</comment>
<dbReference type="InterPro" id="IPR027443">
    <property type="entry name" value="IPNS-like_sf"/>
</dbReference>
<dbReference type="Gene3D" id="2.60.120.330">
    <property type="entry name" value="B-lactam Antibiotic, Isopenicillin N Synthase, Chain"/>
    <property type="match status" value="1"/>
</dbReference>
<accession>A0AB34KE56</accession>
<keyword evidence="1" id="KW-0479">Metal-binding</keyword>
<dbReference type="PANTHER" id="PTHR48420">
    <property type="entry name" value="NON-HAEM DIOXYGENASE N-TERMINAL DOMAIN-CONTAINING PROTEIN"/>
    <property type="match status" value="1"/>
</dbReference>
<dbReference type="SUPFAM" id="SSF51197">
    <property type="entry name" value="Clavaminate synthase-like"/>
    <property type="match status" value="1"/>
</dbReference>
<gene>
    <name evidence="4" type="ORF">AB1Y20_001753</name>
</gene>
<dbReference type="Proteomes" id="UP001515480">
    <property type="component" value="Unassembled WGS sequence"/>
</dbReference>
<organism evidence="4 5">
    <name type="scientific">Prymnesium parvum</name>
    <name type="common">Toxic golden alga</name>
    <dbReference type="NCBI Taxonomy" id="97485"/>
    <lineage>
        <taxon>Eukaryota</taxon>
        <taxon>Haptista</taxon>
        <taxon>Haptophyta</taxon>
        <taxon>Prymnesiophyceae</taxon>
        <taxon>Prymnesiales</taxon>
        <taxon>Prymnesiaceae</taxon>
        <taxon>Prymnesium</taxon>
    </lineage>
</organism>
<name>A0AB34KE56_PRYPA</name>
<evidence type="ECO:0000313" key="4">
    <source>
        <dbReference type="EMBL" id="KAL1530859.1"/>
    </source>
</evidence>